<dbReference type="Pfam" id="PF19078">
    <property type="entry name" value="Big_12"/>
    <property type="match status" value="4"/>
</dbReference>
<keyword evidence="1" id="KW-0732">Signal</keyword>
<feature type="domain" description="Bacterial Ig-like" evidence="3">
    <location>
        <begin position="475"/>
        <end position="564"/>
    </location>
</feature>
<evidence type="ECO:0000313" key="5">
    <source>
        <dbReference type="Proteomes" id="UP001208935"/>
    </source>
</evidence>
<evidence type="ECO:0000256" key="2">
    <source>
        <dbReference type="SAM" id="MobiDB-lite"/>
    </source>
</evidence>
<dbReference type="RefSeq" id="WP_265282131.1">
    <property type="nucleotide sequence ID" value="NZ_QZCW01000002.1"/>
</dbReference>
<feature type="region of interest" description="Disordered" evidence="2">
    <location>
        <begin position="677"/>
        <end position="768"/>
    </location>
</feature>
<dbReference type="Pfam" id="PF13753">
    <property type="entry name" value="SWM_repeat"/>
    <property type="match status" value="1"/>
</dbReference>
<dbReference type="NCBIfam" id="NF041766">
    <property type="entry name" value="choice_anch_U"/>
    <property type="match status" value="1"/>
</dbReference>
<organism evidence="4 5">
    <name type="scientific">Verminephrobacter aporrectodeae subsp. tuberculatae</name>
    <dbReference type="NCBI Taxonomy" id="1110392"/>
    <lineage>
        <taxon>Bacteria</taxon>
        <taxon>Pseudomonadati</taxon>
        <taxon>Pseudomonadota</taxon>
        <taxon>Betaproteobacteria</taxon>
        <taxon>Burkholderiales</taxon>
        <taxon>Comamonadaceae</taxon>
        <taxon>Verminephrobacter</taxon>
    </lineage>
</organism>
<dbReference type="InterPro" id="IPR044048">
    <property type="entry name" value="Big_12"/>
</dbReference>
<dbReference type="InterPro" id="IPR028059">
    <property type="entry name" value="SWM_rpt"/>
</dbReference>
<evidence type="ECO:0000259" key="3">
    <source>
        <dbReference type="Pfam" id="PF19078"/>
    </source>
</evidence>
<feature type="domain" description="Bacterial Ig-like" evidence="3">
    <location>
        <begin position="345"/>
        <end position="449"/>
    </location>
</feature>
<comment type="caution">
    <text evidence="4">The sequence shown here is derived from an EMBL/GenBank/DDBJ whole genome shotgun (WGS) entry which is preliminary data.</text>
</comment>
<dbReference type="InterPro" id="IPR053784">
    <property type="entry name" value="Choice_anch_U_dom"/>
</dbReference>
<protein>
    <recommendedName>
        <fullName evidence="3">Bacterial Ig-like domain-containing protein</fullName>
    </recommendedName>
</protein>
<feature type="domain" description="Bacterial Ig-like" evidence="3">
    <location>
        <begin position="230"/>
        <end position="335"/>
    </location>
</feature>
<keyword evidence="5" id="KW-1185">Reference proteome</keyword>
<dbReference type="EMBL" id="QZCW01000002">
    <property type="protein sequence ID" value="MCW5321460.1"/>
    <property type="molecule type" value="Genomic_DNA"/>
</dbReference>
<evidence type="ECO:0000313" key="4">
    <source>
        <dbReference type="EMBL" id="MCW5321460.1"/>
    </source>
</evidence>
<feature type="compositionally biased region" description="Low complexity" evidence="2">
    <location>
        <begin position="704"/>
        <end position="716"/>
    </location>
</feature>
<gene>
    <name evidence="4" type="ORF">D5039_09965</name>
</gene>
<name>A0ABT3KT88_9BURK</name>
<reference evidence="5" key="1">
    <citation type="submission" date="2023-07" db="EMBL/GenBank/DDBJ databases">
        <title>Verminephrobacter genomes.</title>
        <authorList>
            <person name="Lund M.B."/>
        </authorList>
    </citation>
    <scope>NUCLEOTIDE SEQUENCE [LARGE SCALE GENOMIC DNA]</scope>
    <source>
        <strain evidence="5">AtM5-05</strain>
    </source>
</reference>
<feature type="compositionally biased region" description="Polar residues" evidence="2">
    <location>
        <begin position="729"/>
        <end position="744"/>
    </location>
</feature>
<dbReference type="Proteomes" id="UP001208935">
    <property type="component" value="Unassembled WGS sequence"/>
</dbReference>
<proteinExistence type="predicted"/>
<dbReference type="Gene3D" id="2.60.40.1220">
    <property type="match status" value="1"/>
</dbReference>
<accession>A0ABT3KT88</accession>
<evidence type="ECO:0000256" key="1">
    <source>
        <dbReference type="ARBA" id="ARBA00022729"/>
    </source>
</evidence>
<dbReference type="InterPro" id="IPR014755">
    <property type="entry name" value="Cu-Rt/internalin_Ig-like"/>
</dbReference>
<sequence length="907" mass="93676">MAITHVKIWAGSHPSEDKGYLLSLDSRTIQVHFEFDDWPLRVSVSQFECKTIPNGTHWLANEMTRNIEDAKHFQATLEADEGVETTGGLITLDLANVVEPNGTPGTGIYSSEKMFTVDTLRPKHRDITINDEHLTAGETATVTFVFTEKVGNFQPAIDLSKAHGTLGSLVTTDGGITWIATFTPTPDTASTEECVISVHMNEVRDLHGNRGADIKDKDIPVNSNSYTVNTVRPTLATTGHSIDDTQLGIGQSAHVTIQFSAAVKDFDAADVVLAPGSGSVRQVLASHPAADGSSDTWEVVLDAPDTGAASTNNPISVNLAGVRTRAGSAGQGTVATGLSYSADPTRPTLEGTHITMDDKQLGIGQSAHVTIQFGAAVKDFDAADVVLAPGSGSVRQVLASHPAADGSSDTWEVVLDAPDTGAASTNNPISVNLAGVHTHVGNTGQGTVATGLSYSVDPIRPTLESTHIRYGAGETDTVLKHGETALVTFTFSEAVTDFGLDDLLMVHGMHDGTLSQLASTGDGRVWTATLSAPTSEVTSSNNSFQVNLAGVNDLAGNAGEGQASTGVRYDIDTTPPVFDSATVNGDQLVVRYTEANSLDGAALVGSAGFAVRSATDTAIPVNSAVPNAAAKTVTLTLDRAVASDEVLSVSYAKPESGHGVQDAAGNAAASFRAMSVDNHTPAPTGLTDKDSDSIPGSVEDQTPGIADPAGAAAVAGDGNGDGIPDSAQAAVTSTRLVLSPSEASQPEDAASTPVTLVAGSQDGKLDPDSDARITRLEQEDAPAQLPQGMEMPLGLLSSEATLDSGHWPQLTGSSSEKFSLYVDPALGVNGYWAKDGTGTWVNLASSPYGGKMALEGGQLRLDYEISDGGPFDADGQANGVITAPGAAAQMPLSLVGQAPDAADGFWF</sequence>
<feature type="domain" description="Bacterial Ig-like" evidence="3">
    <location>
        <begin position="118"/>
        <end position="216"/>
    </location>
</feature>